<keyword evidence="2" id="KW-1133">Transmembrane helix</keyword>
<feature type="compositionally biased region" description="Polar residues" evidence="1">
    <location>
        <begin position="44"/>
        <end position="58"/>
    </location>
</feature>
<sequence>MSRERDFPASRNRGVESATSWILAMLAIGVIAALLVVAVVPADNGSSDGTSATEQVIPNTPPPVRTE</sequence>
<organism evidence="3 4">
    <name type="scientific">Hyphomicrobium album</name>
    <dbReference type="NCBI Taxonomy" id="2665159"/>
    <lineage>
        <taxon>Bacteria</taxon>
        <taxon>Pseudomonadati</taxon>
        <taxon>Pseudomonadota</taxon>
        <taxon>Alphaproteobacteria</taxon>
        <taxon>Hyphomicrobiales</taxon>
        <taxon>Hyphomicrobiaceae</taxon>
        <taxon>Hyphomicrobium</taxon>
    </lineage>
</organism>
<dbReference type="Proteomes" id="UP000440694">
    <property type="component" value="Unassembled WGS sequence"/>
</dbReference>
<reference evidence="3 4" key="1">
    <citation type="submission" date="2019-11" db="EMBL/GenBank/DDBJ databases">
        <title>Identification of a novel strain.</title>
        <authorList>
            <person name="Xu Q."/>
            <person name="Wang G."/>
        </authorList>
    </citation>
    <scope>NUCLEOTIDE SEQUENCE [LARGE SCALE GENOMIC DNA]</scope>
    <source>
        <strain evidence="4">xq</strain>
    </source>
</reference>
<accession>A0A6I3KPU9</accession>
<evidence type="ECO:0000256" key="1">
    <source>
        <dbReference type="SAM" id="MobiDB-lite"/>
    </source>
</evidence>
<evidence type="ECO:0000256" key="2">
    <source>
        <dbReference type="SAM" id="Phobius"/>
    </source>
</evidence>
<name>A0A6I3KPU9_9HYPH</name>
<dbReference type="AlphaFoldDB" id="A0A6I3KPU9"/>
<dbReference type="RefSeq" id="WP_154740334.1">
    <property type="nucleotide sequence ID" value="NZ_WMBQ01000002.1"/>
</dbReference>
<evidence type="ECO:0000313" key="4">
    <source>
        <dbReference type="Proteomes" id="UP000440694"/>
    </source>
</evidence>
<evidence type="ECO:0000313" key="3">
    <source>
        <dbReference type="EMBL" id="MTD95842.1"/>
    </source>
</evidence>
<proteinExistence type="predicted"/>
<keyword evidence="2" id="KW-0812">Transmembrane</keyword>
<feature type="transmembrane region" description="Helical" evidence="2">
    <location>
        <begin position="21"/>
        <end position="40"/>
    </location>
</feature>
<gene>
    <name evidence="3" type="ORF">GIW81_15995</name>
</gene>
<comment type="caution">
    <text evidence="3">The sequence shown here is derived from an EMBL/GenBank/DDBJ whole genome shotgun (WGS) entry which is preliminary data.</text>
</comment>
<protein>
    <submittedName>
        <fullName evidence="3">Uncharacterized protein</fullName>
    </submittedName>
</protein>
<keyword evidence="2" id="KW-0472">Membrane</keyword>
<feature type="region of interest" description="Disordered" evidence="1">
    <location>
        <begin position="44"/>
        <end position="67"/>
    </location>
</feature>
<keyword evidence="4" id="KW-1185">Reference proteome</keyword>
<dbReference type="EMBL" id="WMBQ01000002">
    <property type="protein sequence ID" value="MTD95842.1"/>
    <property type="molecule type" value="Genomic_DNA"/>
</dbReference>